<dbReference type="GO" id="GO:0030170">
    <property type="term" value="F:pyridoxal phosphate binding"/>
    <property type="evidence" value="ECO:0007669"/>
    <property type="project" value="TreeGrafter"/>
</dbReference>
<dbReference type="CDD" id="cd00616">
    <property type="entry name" value="AHBA_syn"/>
    <property type="match status" value="1"/>
</dbReference>
<dbReference type="InterPro" id="IPR000653">
    <property type="entry name" value="DegT/StrS_aminotransferase"/>
</dbReference>
<keyword evidence="6" id="KW-1185">Reference proteome</keyword>
<organism evidence="5 6">
    <name type="scientific">Paracoccus haeundaensis</name>
    <dbReference type="NCBI Taxonomy" id="225362"/>
    <lineage>
        <taxon>Bacteria</taxon>
        <taxon>Pseudomonadati</taxon>
        <taxon>Pseudomonadota</taxon>
        <taxon>Alphaproteobacteria</taxon>
        <taxon>Rhodobacterales</taxon>
        <taxon>Paracoccaceae</taxon>
        <taxon>Paracoccus</taxon>
    </lineage>
</organism>
<evidence type="ECO:0000256" key="3">
    <source>
        <dbReference type="PIRSR" id="PIRSR000390-2"/>
    </source>
</evidence>
<evidence type="ECO:0000256" key="1">
    <source>
        <dbReference type="ARBA" id="ARBA00037999"/>
    </source>
</evidence>
<dbReference type="Gene3D" id="3.40.640.10">
    <property type="entry name" value="Type I PLP-dependent aspartate aminotransferase-like (Major domain)"/>
    <property type="match status" value="1"/>
</dbReference>
<evidence type="ECO:0000256" key="2">
    <source>
        <dbReference type="PIRSR" id="PIRSR000390-1"/>
    </source>
</evidence>
<dbReference type="InterPro" id="IPR015424">
    <property type="entry name" value="PyrdxlP-dep_Trfase"/>
</dbReference>
<feature type="active site" description="Proton acceptor" evidence="2">
    <location>
        <position position="178"/>
    </location>
</feature>
<name>A0A5C4RBI2_9RHOB</name>
<accession>A0A5C4RBI2</accession>
<dbReference type="PANTHER" id="PTHR30244:SF34">
    <property type="entry name" value="DTDP-4-AMINO-4,6-DIDEOXYGALACTOSE TRANSAMINASE"/>
    <property type="match status" value="1"/>
</dbReference>
<dbReference type="Pfam" id="PF01041">
    <property type="entry name" value="DegT_DnrJ_EryC1"/>
    <property type="match status" value="1"/>
</dbReference>
<dbReference type="GO" id="GO:0000271">
    <property type="term" value="P:polysaccharide biosynthetic process"/>
    <property type="evidence" value="ECO:0007669"/>
    <property type="project" value="TreeGrafter"/>
</dbReference>
<keyword evidence="5" id="KW-0032">Aminotransferase</keyword>
<comment type="similarity">
    <text evidence="1 4">Belongs to the DegT/DnrJ/EryC1 family.</text>
</comment>
<sequence length="380" mass="41987">MPDVGLREWFAVGRAIASGSLLRYDSGASRTALFEREMAAQTGAAHVLAVNSGTSALVAALAAAGIGPGDEVLVPAYTWMATAAAPVQVGAVPILVDIDETLTMDPEDIRAKITPYTRAIIPVHMVNAPCDMDAIMAIAKEHGLIVIEDSSQAVGIRYKDRHCGAIGDLGVFSFNRMKNMNIGEGGAVLTSDERYFIRARSYHDLGSMVRQHGDRLNEPEFVGMNMKVTEMDGAMLRVQLKKVVPMLRRMQKRRAVLADILQHSSEFRVTPHNDPASAVSLSILAPTREKAIELTGRRGVHNRLRDSSKHLYTNWEPILNKRTFHPKMNPWAWAKRDIEYTPDMCARTLEILDRTCIVTLGMRYPTPLMAMVARKLAGQR</sequence>
<dbReference type="Proteomes" id="UP000304880">
    <property type="component" value="Unassembled WGS sequence"/>
</dbReference>
<dbReference type="InterPro" id="IPR015422">
    <property type="entry name" value="PyrdxlP-dep_Trfase_small"/>
</dbReference>
<feature type="modified residue" description="N6-(pyridoxal phosphate)lysine" evidence="3">
    <location>
        <position position="178"/>
    </location>
</feature>
<evidence type="ECO:0000256" key="4">
    <source>
        <dbReference type="RuleBase" id="RU004508"/>
    </source>
</evidence>
<dbReference type="RefSeq" id="WP_045983192.1">
    <property type="nucleotide sequence ID" value="NZ_VDDC01000004.1"/>
</dbReference>
<reference evidence="5 6" key="1">
    <citation type="submission" date="2019-06" db="EMBL/GenBank/DDBJ databases">
        <authorList>
            <person name="Li J."/>
        </authorList>
    </citation>
    <scope>NUCLEOTIDE SEQUENCE [LARGE SCALE GENOMIC DNA]</scope>
    <source>
        <strain evidence="5 6">CGMCC 1.8012</strain>
    </source>
</reference>
<dbReference type="GO" id="GO:0008483">
    <property type="term" value="F:transaminase activity"/>
    <property type="evidence" value="ECO:0007669"/>
    <property type="project" value="UniProtKB-KW"/>
</dbReference>
<keyword evidence="3 4" id="KW-0663">Pyridoxal phosphate</keyword>
<dbReference type="PIRSF" id="PIRSF000390">
    <property type="entry name" value="PLP_StrS"/>
    <property type="match status" value="1"/>
</dbReference>
<protein>
    <submittedName>
        <fullName evidence="5">DegT/DnrJ/EryC1/StrS family aminotransferase</fullName>
    </submittedName>
</protein>
<dbReference type="AlphaFoldDB" id="A0A5C4RBI2"/>
<evidence type="ECO:0000313" key="5">
    <source>
        <dbReference type="EMBL" id="TNH41011.1"/>
    </source>
</evidence>
<keyword evidence="5" id="KW-0808">Transferase</keyword>
<dbReference type="InterPro" id="IPR015421">
    <property type="entry name" value="PyrdxlP-dep_Trfase_major"/>
</dbReference>
<dbReference type="EMBL" id="VDDC01000004">
    <property type="protein sequence ID" value="TNH41011.1"/>
    <property type="molecule type" value="Genomic_DNA"/>
</dbReference>
<dbReference type="SUPFAM" id="SSF53383">
    <property type="entry name" value="PLP-dependent transferases"/>
    <property type="match status" value="1"/>
</dbReference>
<evidence type="ECO:0000313" key="6">
    <source>
        <dbReference type="Proteomes" id="UP000304880"/>
    </source>
</evidence>
<proteinExistence type="inferred from homology"/>
<dbReference type="Gene3D" id="3.90.1150.10">
    <property type="entry name" value="Aspartate Aminotransferase, domain 1"/>
    <property type="match status" value="1"/>
</dbReference>
<comment type="caution">
    <text evidence="5">The sequence shown here is derived from an EMBL/GenBank/DDBJ whole genome shotgun (WGS) entry which is preliminary data.</text>
</comment>
<dbReference type="PANTHER" id="PTHR30244">
    <property type="entry name" value="TRANSAMINASE"/>
    <property type="match status" value="1"/>
</dbReference>
<gene>
    <name evidence="5" type="ORF">FHD67_01930</name>
</gene>